<keyword evidence="4" id="KW-0067">ATP-binding</keyword>
<dbReference type="RefSeq" id="WP_406257523.1">
    <property type="nucleotide sequence ID" value="NZ_CP108125.1"/>
</dbReference>
<proteinExistence type="predicted"/>
<dbReference type="Proteomes" id="UP001622690">
    <property type="component" value="Chromosome"/>
</dbReference>
<evidence type="ECO:0000256" key="4">
    <source>
        <dbReference type="ARBA" id="ARBA00022840"/>
    </source>
</evidence>
<keyword evidence="2" id="KW-0547">Nucleotide-binding</keyword>
<name>A0ABZ1IUV0_9ACTN</name>
<accession>A0ABZ1IUV0</accession>
<sequence length="221" mass="23165">MAIIHRTTLTPTKLELLAAWLPSRPWYAGSGAPRPEKAGGFRLDDPKGEVGIEFMVITDVSAPGAAGYLVPMTYRGAPLDGAEQALIGTTEHGVLGRRWVYDGCQDPVLVAELLALIDGRVEAQEQSVSDAVDRDVTRSRTGAALAAEQSGLPLAEDSAHGTRIATADGPLLLHRVLTPAPEDAPALPEGARGHVGGVWTLADGTRAHGLFVTLHTGTGQD</sequence>
<dbReference type="EMBL" id="CP108125">
    <property type="protein sequence ID" value="WTO82922.1"/>
    <property type="molecule type" value="Genomic_DNA"/>
</dbReference>
<protein>
    <submittedName>
        <fullName evidence="6">1,4-alpha-glucan branching protein</fullName>
    </submittedName>
</protein>
<evidence type="ECO:0000313" key="7">
    <source>
        <dbReference type="Proteomes" id="UP001622690"/>
    </source>
</evidence>
<evidence type="ECO:0000313" key="6">
    <source>
        <dbReference type="EMBL" id="WTO82922.1"/>
    </source>
</evidence>
<keyword evidence="7" id="KW-1185">Reference proteome</keyword>
<gene>
    <name evidence="6" type="ORF">OHU27_10990</name>
</gene>
<evidence type="ECO:0000259" key="5">
    <source>
        <dbReference type="Pfam" id="PF18085"/>
    </source>
</evidence>
<reference evidence="6 7" key="1">
    <citation type="submission" date="2022-10" db="EMBL/GenBank/DDBJ databases">
        <title>The complete genomes of actinobacterial strains from the NBC collection.</title>
        <authorList>
            <person name="Joergensen T.S."/>
            <person name="Alvarez Arevalo M."/>
            <person name="Sterndorff E.B."/>
            <person name="Faurdal D."/>
            <person name="Vuksanovic O."/>
            <person name="Mourched A.-S."/>
            <person name="Charusanti P."/>
            <person name="Shaw S."/>
            <person name="Blin K."/>
            <person name="Weber T."/>
        </authorList>
    </citation>
    <scope>NUCLEOTIDE SEQUENCE [LARGE SCALE GENOMIC DNA]</scope>
    <source>
        <strain evidence="6 7">NBC_00206</strain>
    </source>
</reference>
<dbReference type="InterPro" id="IPR040999">
    <property type="entry name" value="Mak_N_cap"/>
</dbReference>
<feature type="domain" description="Maltokinase N-terminal cap" evidence="5">
    <location>
        <begin position="20"/>
        <end position="106"/>
    </location>
</feature>
<organism evidence="6 7">
    <name type="scientific">Streptomyces nigra</name>
    <dbReference type="NCBI Taxonomy" id="1827580"/>
    <lineage>
        <taxon>Bacteria</taxon>
        <taxon>Bacillati</taxon>
        <taxon>Actinomycetota</taxon>
        <taxon>Actinomycetes</taxon>
        <taxon>Kitasatosporales</taxon>
        <taxon>Streptomycetaceae</taxon>
        <taxon>Streptomyces</taxon>
    </lineage>
</organism>
<evidence type="ECO:0000256" key="3">
    <source>
        <dbReference type="ARBA" id="ARBA00022777"/>
    </source>
</evidence>
<evidence type="ECO:0000256" key="2">
    <source>
        <dbReference type="ARBA" id="ARBA00022741"/>
    </source>
</evidence>
<evidence type="ECO:0000256" key="1">
    <source>
        <dbReference type="ARBA" id="ARBA00022679"/>
    </source>
</evidence>
<dbReference type="Pfam" id="PF18085">
    <property type="entry name" value="Mak_N_cap"/>
    <property type="match status" value="1"/>
</dbReference>
<keyword evidence="3" id="KW-0418">Kinase</keyword>
<keyword evidence="1" id="KW-0808">Transferase</keyword>